<dbReference type="InterPro" id="IPR001647">
    <property type="entry name" value="HTH_TetR"/>
</dbReference>
<dbReference type="PROSITE" id="PS50977">
    <property type="entry name" value="HTH_TETR_2"/>
    <property type="match status" value="1"/>
</dbReference>
<reference evidence="4 5" key="1">
    <citation type="submission" date="2020-08" db="EMBL/GenBank/DDBJ databases">
        <title>A Genomic Blueprint of the Chicken Gut Microbiome.</title>
        <authorList>
            <person name="Gilroy R."/>
            <person name="Ravi A."/>
            <person name="Getino M."/>
            <person name="Pursley I."/>
            <person name="Horton D.L."/>
            <person name="Alikhan N.-F."/>
            <person name="Baker D."/>
            <person name="Gharbi K."/>
            <person name="Hall N."/>
            <person name="Watson M."/>
            <person name="Adriaenssens E.M."/>
            <person name="Foster-Nyarko E."/>
            <person name="Jarju S."/>
            <person name="Secka A."/>
            <person name="Antonio M."/>
            <person name="Oren A."/>
            <person name="Chaudhuri R."/>
            <person name="La Ragione R.M."/>
            <person name="Hildebrand F."/>
            <person name="Pallen M.J."/>
        </authorList>
    </citation>
    <scope>NUCLEOTIDE SEQUENCE [LARGE SCALE GENOMIC DNA]</scope>
    <source>
        <strain evidence="4 5">Sa2CUA1</strain>
    </source>
</reference>
<dbReference type="SUPFAM" id="SSF46689">
    <property type="entry name" value="Homeodomain-like"/>
    <property type="match status" value="1"/>
</dbReference>
<dbReference type="PRINTS" id="PR00455">
    <property type="entry name" value="HTHTETR"/>
</dbReference>
<organism evidence="4 5">
    <name type="scientific">Arthrobacter gallicola</name>
    <dbReference type="NCBI Taxonomy" id="2762225"/>
    <lineage>
        <taxon>Bacteria</taxon>
        <taxon>Bacillati</taxon>
        <taxon>Actinomycetota</taxon>
        <taxon>Actinomycetes</taxon>
        <taxon>Micrococcales</taxon>
        <taxon>Micrococcaceae</taxon>
        <taxon>Arthrobacter</taxon>
    </lineage>
</organism>
<proteinExistence type="predicted"/>
<dbReference type="InterPro" id="IPR009057">
    <property type="entry name" value="Homeodomain-like_sf"/>
</dbReference>
<dbReference type="EMBL" id="JACSQD010000002">
    <property type="protein sequence ID" value="MBD7994753.1"/>
    <property type="molecule type" value="Genomic_DNA"/>
</dbReference>
<protein>
    <submittedName>
        <fullName evidence="4">TetR/AcrR family transcriptional regulator</fullName>
    </submittedName>
</protein>
<dbReference type="Gene3D" id="1.10.357.10">
    <property type="entry name" value="Tetracycline Repressor, domain 2"/>
    <property type="match status" value="1"/>
</dbReference>
<dbReference type="PANTHER" id="PTHR30055">
    <property type="entry name" value="HTH-TYPE TRANSCRIPTIONAL REGULATOR RUTR"/>
    <property type="match status" value="1"/>
</dbReference>
<dbReference type="RefSeq" id="WP_191807129.1">
    <property type="nucleotide sequence ID" value="NZ_JACSQD010000002.1"/>
</dbReference>
<evidence type="ECO:0000313" key="4">
    <source>
        <dbReference type="EMBL" id="MBD7994753.1"/>
    </source>
</evidence>
<feature type="domain" description="HTH tetR-type" evidence="3">
    <location>
        <begin position="7"/>
        <end position="67"/>
    </location>
</feature>
<dbReference type="Proteomes" id="UP000609874">
    <property type="component" value="Unassembled WGS sequence"/>
</dbReference>
<keyword evidence="1 2" id="KW-0238">DNA-binding</keyword>
<dbReference type="Pfam" id="PF00440">
    <property type="entry name" value="TetR_N"/>
    <property type="match status" value="1"/>
</dbReference>
<dbReference type="InterPro" id="IPR050109">
    <property type="entry name" value="HTH-type_TetR-like_transc_reg"/>
</dbReference>
<sequence>MTTVQRPPARTRLLQAADRVLFTNGIRATPVDDLLRQAEVSTATLYAQFGSKDGLLAEALRLRLADWRSIWDECIISAGDDQARLLAVFDALEAYRGQRLPPARWCAFLATATELPNAQGEIGDVVAADTALLNDRLRHLASPLAGARAAELADDVVLAYNGTLAAFLRGHPADPIEAGRRLARAAVGAYRTA</sequence>
<name>A0ABR8UQD9_9MICC</name>
<evidence type="ECO:0000259" key="3">
    <source>
        <dbReference type="PROSITE" id="PS50977"/>
    </source>
</evidence>
<feature type="DNA-binding region" description="H-T-H motif" evidence="2">
    <location>
        <begin position="30"/>
        <end position="49"/>
    </location>
</feature>
<gene>
    <name evidence="4" type="ORF">H9639_05515</name>
</gene>
<keyword evidence="5" id="KW-1185">Reference proteome</keyword>
<evidence type="ECO:0000313" key="5">
    <source>
        <dbReference type="Proteomes" id="UP000609874"/>
    </source>
</evidence>
<comment type="caution">
    <text evidence="4">The sequence shown here is derived from an EMBL/GenBank/DDBJ whole genome shotgun (WGS) entry which is preliminary data.</text>
</comment>
<evidence type="ECO:0000256" key="2">
    <source>
        <dbReference type="PROSITE-ProRule" id="PRU00335"/>
    </source>
</evidence>
<evidence type="ECO:0000256" key="1">
    <source>
        <dbReference type="ARBA" id="ARBA00023125"/>
    </source>
</evidence>
<dbReference type="PANTHER" id="PTHR30055:SF200">
    <property type="entry name" value="HTH-TYPE TRANSCRIPTIONAL REPRESSOR BDCR"/>
    <property type="match status" value="1"/>
</dbReference>
<accession>A0ABR8UQD9</accession>